<dbReference type="EMBL" id="CP094358">
    <property type="protein sequence ID" value="UOB17479.1"/>
    <property type="molecule type" value="Genomic_DNA"/>
</dbReference>
<dbReference type="Proteomes" id="UP000831290">
    <property type="component" value="Chromosome"/>
</dbReference>
<dbReference type="KEGG" id="fbm:MQE35_17300"/>
<evidence type="ECO:0000313" key="2">
    <source>
        <dbReference type="EMBL" id="UOB17479.1"/>
    </source>
</evidence>
<evidence type="ECO:0000256" key="1">
    <source>
        <dbReference type="SAM" id="MobiDB-lite"/>
    </source>
</evidence>
<name>A0A9E6ZMM5_9FLAO</name>
<proteinExistence type="predicted"/>
<evidence type="ECO:0000313" key="3">
    <source>
        <dbReference type="Proteomes" id="UP000831290"/>
    </source>
</evidence>
<feature type="compositionally biased region" description="Basic residues" evidence="1">
    <location>
        <begin position="209"/>
        <end position="220"/>
    </location>
</feature>
<sequence length="220" mass="25592">MKGKEDNQAKNPLKEFMYHGVYEKTKMDELVDEEQPRLTKNPLGEFMYPEVYENTKMDELIDTEQPRPIILYIQNGKLIKEEVDEDLSLEAFNLSLAENKKSAIENGVQYTDLGNGEYLITVFEDSKYYNELEKLIEKLERGEEVDLDKVEMTEGLKDILSLSLDKIEEKIEKNQKRDLTELTKTQNQSKVPQNAQKNSATQGVDQSATKRHSQQRRPRI</sequence>
<dbReference type="AlphaFoldDB" id="A0A9E6ZMM5"/>
<gene>
    <name evidence="2" type="ORF">MQE35_17300</name>
</gene>
<dbReference type="RefSeq" id="WP_255842957.1">
    <property type="nucleotide sequence ID" value="NZ_CP094358.1"/>
</dbReference>
<organism evidence="2 3">
    <name type="scientific">Abyssalbus ytuae</name>
    <dbReference type="NCBI Taxonomy" id="2926907"/>
    <lineage>
        <taxon>Bacteria</taxon>
        <taxon>Pseudomonadati</taxon>
        <taxon>Bacteroidota</taxon>
        <taxon>Flavobacteriia</taxon>
        <taxon>Flavobacteriales</taxon>
        <taxon>Flavobacteriaceae</taxon>
        <taxon>Abyssalbus</taxon>
    </lineage>
</organism>
<protein>
    <submittedName>
        <fullName evidence="2">Uncharacterized protein</fullName>
    </submittedName>
</protein>
<keyword evidence="3" id="KW-1185">Reference proteome</keyword>
<feature type="region of interest" description="Disordered" evidence="1">
    <location>
        <begin position="178"/>
        <end position="220"/>
    </location>
</feature>
<accession>A0A9E6ZMM5</accession>
<reference evidence="2" key="1">
    <citation type="submission" date="2022-03" db="EMBL/GenBank/DDBJ databases">
        <title>Description of Abyssus ytuae gen. nov., sp. nov., a novel member of the family Flavobacteriaceae isolated from the sediment of Mariana Trench.</title>
        <authorList>
            <person name="Zhang J."/>
            <person name="Xu X."/>
        </authorList>
    </citation>
    <scope>NUCLEOTIDE SEQUENCE</scope>
    <source>
        <strain evidence="2">MT3330</strain>
    </source>
</reference>
<feature type="compositionally biased region" description="Polar residues" evidence="1">
    <location>
        <begin position="182"/>
        <end position="207"/>
    </location>
</feature>